<dbReference type="InterPro" id="IPR050387">
    <property type="entry name" value="Hedgehog_Signaling"/>
</dbReference>
<dbReference type="EMBL" id="KV918780">
    <property type="protein sequence ID" value="OSX80173.1"/>
    <property type="molecule type" value="Genomic_DNA"/>
</dbReference>
<proteinExistence type="predicted"/>
<dbReference type="InterPro" id="IPR001657">
    <property type="entry name" value="Hedgehog"/>
</dbReference>
<dbReference type="Pfam" id="PF01079">
    <property type="entry name" value="Hint"/>
    <property type="match status" value="1"/>
</dbReference>
<feature type="compositionally biased region" description="Low complexity" evidence="3">
    <location>
        <begin position="258"/>
        <end position="269"/>
    </location>
</feature>
<dbReference type="InterPro" id="IPR001767">
    <property type="entry name" value="Hedgehog_Hint"/>
</dbReference>
<dbReference type="PANTHER" id="PTHR11889:SF31">
    <property type="entry name" value="PROTEIN HEDGEHOG"/>
    <property type="match status" value="1"/>
</dbReference>
<evidence type="ECO:0000256" key="3">
    <source>
        <dbReference type="SAM" id="MobiDB-lite"/>
    </source>
</evidence>
<keyword evidence="6" id="KW-1185">Reference proteome</keyword>
<keyword evidence="2" id="KW-0732">Signal</keyword>
<evidence type="ECO:0000313" key="6">
    <source>
        <dbReference type="Proteomes" id="UP000218209"/>
    </source>
</evidence>
<keyword evidence="1" id="KW-0217">Developmental protein</keyword>
<dbReference type="Gene3D" id="2.170.16.10">
    <property type="entry name" value="Hedgehog/Intein (Hint) domain"/>
    <property type="match status" value="1"/>
</dbReference>
<evidence type="ECO:0000313" key="5">
    <source>
        <dbReference type="EMBL" id="OSX80173.1"/>
    </source>
</evidence>
<dbReference type="GO" id="GO:0007267">
    <property type="term" value="P:cell-cell signaling"/>
    <property type="evidence" value="ECO:0007669"/>
    <property type="project" value="InterPro"/>
</dbReference>
<feature type="region of interest" description="Disordered" evidence="3">
    <location>
        <begin position="258"/>
        <end position="281"/>
    </location>
</feature>
<dbReference type="InterPro" id="IPR003587">
    <property type="entry name" value="Hint_dom_N"/>
</dbReference>
<sequence>MVIRLLNRSLETAPCVVSQPLEAHLLVVPTVTLSSHSTPRAMAPQRTRRSPAAAAATALIAVAAAAAAHHPAAAEKQLTLPGQPAAGVYILAVAPTTGSGCPPSFGLGATTVDTVRGVGTMRSSAAAVGLMPCTGEAVLVFARPDAAAANATLDALIGPPPPARRVVPPPPAAGSTPPPAPTASPPPRPSVLVGIVGVGTWCGFRAGALRGTATTLSAAEAAVAPFSGAGWAEGETTLTLSARGRPCVYRNAAAAAAAATPTSTPSTSPTPAPNGGGATDACFPRHATVAVRGVGRVRMDALAVGNVVRVGPTAWSPIVAWSHAEPSALTTYVRMTTASAVLVATPGHYVYVFEPPVSGGGGGMYGGTPRTAPRRRLVAAGAVAIGDYVHVVDGPAAATAPSSNGSRLEAVTATATVTEAAGRYAPHTTAGELLVDGVAVSAYTTAVAPMVAHGLLAPVRWAAAVGVRDVVGERLARGLHSGGMATAMRWLLPRGSMTY</sequence>
<protein>
    <recommendedName>
        <fullName evidence="4">Hint domain-containing protein</fullName>
    </recommendedName>
</protein>
<dbReference type="Proteomes" id="UP000218209">
    <property type="component" value="Unassembled WGS sequence"/>
</dbReference>
<dbReference type="OrthoDB" id="1937055at2759"/>
<dbReference type="InterPro" id="IPR036844">
    <property type="entry name" value="Hint_dom_sf"/>
</dbReference>
<dbReference type="GO" id="GO:0016540">
    <property type="term" value="P:protein autoprocessing"/>
    <property type="evidence" value="ECO:0007669"/>
    <property type="project" value="InterPro"/>
</dbReference>
<feature type="region of interest" description="Disordered" evidence="3">
    <location>
        <begin position="158"/>
        <end position="186"/>
    </location>
</feature>
<dbReference type="SUPFAM" id="SSF51294">
    <property type="entry name" value="Hedgehog/intein (Hint) domain"/>
    <property type="match status" value="1"/>
</dbReference>
<feature type="domain" description="Hint" evidence="4">
    <location>
        <begin position="280"/>
        <end position="393"/>
    </location>
</feature>
<reference evidence="5 6" key="1">
    <citation type="submission" date="2017-03" db="EMBL/GenBank/DDBJ databases">
        <title>WGS assembly of Porphyra umbilicalis.</title>
        <authorList>
            <person name="Brawley S.H."/>
            <person name="Blouin N.A."/>
            <person name="Ficko-Blean E."/>
            <person name="Wheeler G.L."/>
            <person name="Lohr M."/>
            <person name="Goodson H.V."/>
            <person name="Jenkins J.W."/>
            <person name="Blaby-Haas C.E."/>
            <person name="Helliwell K.E."/>
            <person name="Chan C."/>
            <person name="Marriage T."/>
            <person name="Bhattacharya D."/>
            <person name="Klein A.S."/>
            <person name="Badis Y."/>
            <person name="Brodie J."/>
            <person name="Cao Y."/>
            <person name="Collen J."/>
            <person name="Dittami S.M."/>
            <person name="Gachon C.M."/>
            <person name="Green B.R."/>
            <person name="Karpowicz S."/>
            <person name="Kim J.W."/>
            <person name="Kudahl U."/>
            <person name="Lin S."/>
            <person name="Michel G."/>
            <person name="Mittag M."/>
            <person name="Olson B.J."/>
            <person name="Pangilinan J."/>
            <person name="Peng Y."/>
            <person name="Qiu H."/>
            <person name="Shu S."/>
            <person name="Singer J.T."/>
            <person name="Smith A.G."/>
            <person name="Sprecher B.N."/>
            <person name="Wagner V."/>
            <person name="Wang W."/>
            <person name="Wang Z.-Y."/>
            <person name="Yan J."/>
            <person name="Yarish C."/>
            <person name="Zoeuner-Riek S."/>
            <person name="Zhuang Y."/>
            <person name="Zou Y."/>
            <person name="Lindquist E.A."/>
            <person name="Grimwood J."/>
            <person name="Barry K."/>
            <person name="Rokhsar D.S."/>
            <person name="Schmutz J."/>
            <person name="Stiller J.W."/>
            <person name="Grossman A.R."/>
            <person name="Prochnik S.E."/>
        </authorList>
    </citation>
    <scope>NUCLEOTIDE SEQUENCE [LARGE SCALE GENOMIC DNA]</scope>
    <source>
        <strain evidence="5">4086291</strain>
    </source>
</reference>
<evidence type="ECO:0000259" key="4">
    <source>
        <dbReference type="SMART" id="SM00306"/>
    </source>
</evidence>
<dbReference type="AlphaFoldDB" id="A0A1X6PHM9"/>
<accession>A0A1X6PHM9</accession>
<organism evidence="5 6">
    <name type="scientific">Porphyra umbilicalis</name>
    <name type="common">Purple laver</name>
    <name type="synonym">Red alga</name>
    <dbReference type="NCBI Taxonomy" id="2786"/>
    <lineage>
        <taxon>Eukaryota</taxon>
        <taxon>Rhodophyta</taxon>
        <taxon>Bangiophyceae</taxon>
        <taxon>Bangiales</taxon>
        <taxon>Bangiaceae</taxon>
        <taxon>Porphyra</taxon>
    </lineage>
</organism>
<dbReference type="SMART" id="SM00306">
    <property type="entry name" value="HintN"/>
    <property type="match status" value="1"/>
</dbReference>
<dbReference type="PANTHER" id="PTHR11889">
    <property type="entry name" value="HEDGEHOG"/>
    <property type="match status" value="1"/>
</dbReference>
<evidence type="ECO:0000256" key="2">
    <source>
        <dbReference type="ARBA" id="ARBA00022729"/>
    </source>
</evidence>
<dbReference type="PRINTS" id="PR00632">
    <property type="entry name" value="SONICHHOG"/>
</dbReference>
<evidence type="ECO:0000256" key="1">
    <source>
        <dbReference type="ARBA" id="ARBA00022473"/>
    </source>
</evidence>
<name>A0A1X6PHM9_PORUM</name>
<gene>
    <name evidence="5" type="ORF">BU14_0058s0084</name>
</gene>